<protein>
    <submittedName>
        <fullName evidence="1">Uncharacterized protein</fullName>
    </submittedName>
</protein>
<comment type="caution">
    <text evidence="1">The sequence shown here is derived from an EMBL/GenBank/DDBJ whole genome shotgun (WGS) entry which is preliminary data.</text>
</comment>
<dbReference type="AlphaFoldDB" id="A0A8S2WSZ4"/>
<gene>
    <name evidence="1" type="ORF">BYL167_LOCUS34099</name>
</gene>
<organism evidence="1 2">
    <name type="scientific">Rotaria magnacalcarata</name>
    <dbReference type="NCBI Taxonomy" id="392030"/>
    <lineage>
        <taxon>Eukaryota</taxon>
        <taxon>Metazoa</taxon>
        <taxon>Spiralia</taxon>
        <taxon>Gnathifera</taxon>
        <taxon>Rotifera</taxon>
        <taxon>Eurotatoria</taxon>
        <taxon>Bdelloidea</taxon>
        <taxon>Philodinida</taxon>
        <taxon>Philodinidae</taxon>
        <taxon>Rotaria</taxon>
    </lineage>
</organism>
<evidence type="ECO:0000313" key="2">
    <source>
        <dbReference type="Proteomes" id="UP000681967"/>
    </source>
</evidence>
<dbReference type="Proteomes" id="UP000681967">
    <property type="component" value="Unassembled WGS sequence"/>
</dbReference>
<reference evidence="1" key="1">
    <citation type="submission" date="2021-02" db="EMBL/GenBank/DDBJ databases">
        <authorList>
            <person name="Nowell W R."/>
        </authorList>
    </citation>
    <scope>NUCLEOTIDE SEQUENCE</scope>
</reference>
<evidence type="ECO:0000313" key="1">
    <source>
        <dbReference type="EMBL" id="CAF4458909.1"/>
    </source>
</evidence>
<accession>A0A8S2WSZ4</accession>
<feature type="non-terminal residue" evidence="1">
    <location>
        <position position="43"/>
    </location>
</feature>
<name>A0A8S2WSZ4_9BILA</name>
<dbReference type="EMBL" id="CAJOBH010068215">
    <property type="protein sequence ID" value="CAF4458909.1"/>
    <property type="molecule type" value="Genomic_DNA"/>
</dbReference>
<proteinExistence type="predicted"/>
<sequence length="43" mass="4663">MLCFDIGKAGHLHTSSTAATNMIDGDGNIVTTPRNFRLNVYLP</sequence>